<name>Q2JH30_FRACC</name>
<keyword evidence="2" id="KW-1185">Reference proteome</keyword>
<dbReference type="RefSeq" id="WP_011434494.1">
    <property type="nucleotide sequence ID" value="NC_007777.1"/>
</dbReference>
<dbReference type="KEGG" id="fra:Francci3_0018"/>
<evidence type="ECO:0000313" key="1">
    <source>
        <dbReference type="EMBL" id="ABD09412.1"/>
    </source>
</evidence>
<dbReference type="eggNOG" id="COG1203">
    <property type="taxonomic scope" value="Bacteria"/>
</dbReference>
<protein>
    <submittedName>
        <fullName evidence="1">CRISPR-associated protein, Cse1 family</fullName>
    </submittedName>
</protein>
<accession>Q2JH30</accession>
<evidence type="ECO:0000313" key="2">
    <source>
        <dbReference type="Proteomes" id="UP000001937"/>
    </source>
</evidence>
<dbReference type="EMBL" id="CP000249">
    <property type="protein sequence ID" value="ABD09412.1"/>
    <property type="molecule type" value="Genomic_DNA"/>
</dbReference>
<dbReference type="Pfam" id="PF09481">
    <property type="entry name" value="CRISPR_Cse1"/>
    <property type="match status" value="1"/>
</dbReference>
<sequence length="550" mass="60246">MNGFNLIDGQWIPVIKRGRRLEVGIRKALVDAHTIDGLALDDPLEAVAVLRQVLLPVVLDVFGAPRTDEEWSQRWEAGCFDRIIRKDRAEDEEGIESYLIRQAARFHLFHPTAPFAQVAGLRTAKDETKPVSLLVPRLASGNNVPLFSSRTENDPPSLTPAAAARALLAAHCWDTAAIKTGAADDPKVKTGKTMGNPTGPLGQFGIVLPLGETLFHTLMLSIPVLRHGLRQKDRPQWRSESSATSRWETRAPEGLLDLLTWQSRRIRLVPEADPTAVEDVSVRRVVLTAGDRLTGSVHALEPHTAWRQVDKPKADEPPVRPVRHQPGRSAWRGLEALLTTTPLSSDKVFAPTALSQLARLRDDGYVPDDLPLQVLTVGVKYGTQSAVIDEVMADEIPLPVTALARDSAVRETVLAVAAQAESLRIAANRLGDDLREAAGATDKLPWDKGQRLGEILIHSFNPTVHRLLAGLQQHPEDAKRAELAWRILARRLAWEVVDPVLSAAGPETFLGRDPGEPFGARLAGAEMSFRRTLNDVLGKDEDNRLALAAA</sequence>
<dbReference type="AlphaFoldDB" id="Q2JH30"/>
<proteinExistence type="predicted"/>
<dbReference type="Gene3D" id="1.10.132.100">
    <property type="match status" value="1"/>
</dbReference>
<dbReference type="InterPro" id="IPR013381">
    <property type="entry name" value="CRISPR-assoc_prot_Cse1"/>
</dbReference>
<reference evidence="1 2" key="1">
    <citation type="journal article" date="2007" name="Genome Res.">
        <title>Genome characteristics of facultatively symbiotic Frankia sp. strains reflect host range and host plant biogeography.</title>
        <authorList>
            <person name="Normand P."/>
            <person name="Lapierre P."/>
            <person name="Tisa L.S."/>
            <person name="Gogarten J.P."/>
            <person name="Alloisio N."/>
            <person name="Bagnarol E."/>
            <person name="Bassi C.A."/>
            <person name="Berry A.M."/>
            <person name="Bickhart D.M."/>
            <person name="Choisne N."/>
            <person name="Couloux A."/>
            <person name="Cournoyer B."/>
            <person name="Cruveiller S."/>
            <person name="Daubin V."/>
            <person name="Demange N."/>
            <person name="Francino M.P."/>
            <person name="Goltsman E."/>
            <person name="Huang Y."/>
            <person name="Kopp O.R."/>
            <person name="Labarre L."/>
            <person name="Lapidus A."/>
            <person name="Lavire C."/>
            <person name="Marechal J."/>
            <person name="Martinez M."/>
            <person name="Mastronunzio J.E."/>
            <person name="Mullin B.C."/>
            <person name="Niemann J."/>
            <person name="Pujic P."/>
            <person name="Rawnsley T."/>
            <person name="Rouy Z."/>
            <person name="Schenowitz C."/>
            <person name="Sellstedt A."/>
            <person name="Tavares F."/>
            <person name="Tomkins J.P."/>
            <person name="Vallenet D."/>
            <person name="Valverde C."/>
            <person name="Wall L.G."/>
            <person name="Wang Y."/>
            <person name="Medigue C."/>
            <person name="Benson D.R."/>
        </authorList>
    </citation>
    <scope>NUCLEOTIDE SEQUENCE [LARGE SCALE GENOMIC DNA]</scope>
    <source>
        <strain evidence="2">DSM 45818 / CECT 9043 / CcI3</strain>
    </source>
</reference>
<dbReference type="STRING" id="106370.Francci3_0018"/>
<dbReference type="NCBIfam" id="TIGR02547">
    <property type="entry name" value="casA_cse1"/>
    <property type="match status" value="1"/>
</dbReference>
<dbReference type="Proteomes" id="UP000001937">
    <property type="component" value="Chromosome"/>
</dbReference>
<gene>
    <name evidence="1" type="ordered locus">Francci3_0018</name>
</gene>
<organism evidence="1 2">
    <name type="scientific">Frankia casuarinae (strain DSM 45818 / CECT 9043 / HFP020203 / CcI3)</name>
    <dbReference type="NCBI Taxonomy" id="106370"/>
    <lineage>
        <taxon>Bacteria</taxon>
        <taxon>Bacillati</taxon>
        <taxon>Actinomycetota</taxon>
        <taxon>Actinomycetes</taxon>
        <taxon>Frankiales</taxon>
        <taxon>Frankiaceae</taxon>
        <taxon>Frankia</taxon>
    </lineage>
</organism>
<dbReference type="HOGENOM" id="CLU_034285_0_0_11"/>
<dbReference type="CDD" id="cd09729">
    <property type="entry name" value="Cse1_I-E"/>
    <property type="match status" value="1"/>
</dbReference>